<dbReference type="EMBL" id="HG996468">
    <property type="protein sequence ID" value="CAG1850274.1"/>
    <property type="molecule type" value="Genomic_DNA"/>
</dbReference>
<feature type="compositionally biased region" description="Acidic residues" evidence="1">
    <location>
        <begin position="189"/>
        <end position="207"/>
    </location>
</feature>
<dbReference type="EnsemblPlants" id="Ma03_t16790.1">
    <property type="protein sequence ID" value="Ma03_p16790.1"/>
    <property type="gene ID" value="Ma03_g16790"/>
</dbReference>
<feature type="region of interest" description="Disordered" evidence="1">
    <location>
        <begin position="68"/>
        <end position="103"/>
    </location>
</feature>
<proteinExistence type="predicted"/>
<dbReference type="Gramene" id="Ma03_t16790.1">
    <property type="protein sequence ID" value="Ma03_p16790.1"/>
    <property type="gene ID" value="Ma03_g16790"/>
</dbReference>
<evidence type="ECO:0000313" key="2">
    <source>
        <dbReference type="EMBL" id="CAG1850274.1"/>
    </source>
</evidence>
<dbReference type="OrthoDB" id="1935019at2759"/>
<feature type="compositionally biased region" description="Basic and acidic residues" evidence="1">
    <location>
        <begin position="126"/>
        <end position="145"/>
    </location>
</feature>
<gene>
    <name evidence="2" type="ORF">GSMUA_202920.1</name>
</gene>
<sequence length="230" mass="25144">MVYGPKMSSLGAKTGNTAGDDPQAEVEDLLRATEDDVLLKLRVGGHIASRHLSCSLLDYDLARRFEALKAPPPHPPSAAQRRPSAPEPVEKGEASAAADDGKWGRVLGDDLAARFAALKGSSGSRGSDRGLPRSDLLPEGKRSHDDDDDDKEEVEDDDDTDEDGVSKKEVDKLLQWAIDAARLDPSKSDDDEEDGGDGGSSEDEEDFEVKRKVGEERIKNKRKPKKWFFF</sequence>
<dbReference type="Proteomes" id="UP000012960">
    <property type="component" value="Unplaced"/>
</dbReference>
<evidence type="ECO:0000313" key="3">
    <source>
        <dbReference type="EnsemblPlants" id="Ma03_p16790.1"/>
    </source>
</evidence>
<dbReference type="InParanoid" id="A0A804ICX4"/>
<reference evidence="2" key="1">
    <citation type="submission" date="2021-03" db="EMBL/GenBank/DDBJ databases">
        <authorList>
            <consortium name="Genoscope - CEA"/>
            <person name="William W."/>
        </authorList>
    </citation>
    <scope>NUCLEOTIDE SEQUENCE</scope>
    <source>
        <strain evidence="2">Doubled-haploid Pahang</strain>
    </source>
</reference>
<evidence type="ECO:0000313" key="4">
    <source>
        <dbReference type="Proteomes" id="UP000012960"/>
    </source>
</evidence>
<protein>
    <submittedName>
        <fullName evidence="2">(wild Malaysian banana) hypothetical protein</fullName>
    </submittedName>
</protein>
<evidence type="ECO:0000256" key="1">
    <source>
        <dbReference type="SAM" id="MobiDB-lite"/>
    </source>
</evidence>
<accession>A0A804ICX4</accession>
<organism evidence="3 4">
    <name type="scientific">Musa acuminata subsp. malaccensis</name>
    <name type="common">Wild banana</name>
    <name type="synonym">Musa malaccensis</name>
    <dbReference type="NCBI Taxonomy" id="214687"/>
    <lineage>
        <taxon>Eukaryota</taxon>
        <taxon>Viridiplantae</taxon>
        <taxon>Streptophyta</taxon>
        <taxon>Embryophyta</taxon>
        <taxon>Tracheophyta</taxon>
        <taxon>Spermatophyta</taxon>
        <taxon>Magnoliopsida</taxon>
        <taxon>Liliopsida</taxon>
        <taxon>Zingiberales</taxon>
        <taxon>Musaceae</taxon>
        <taxon>Musa</taxon>
    </lineage>
</organism>
<reference evidence="3" key="2">
    <citation type="submission" date="2021-05" db="UniProtKB">
        <authorList>
            <consortium name="EnsemblPlants"/>
        </authorList>
    </citation>
    <scope>IDENTIFICATION</scope>
    <source>
        <strain evidence="3">subsp. malaccensis</strain>
    </source>
</reference>
<dbReference type="AlphaFoldDB" id="A0A804ICX4"/>
<dbReference type="KEGG" id="mus:103973486"/>
<feature type="compositionally biased region" description="Acidic residues" evidence="1">
    <location>
        <begin position="146"/>
        <end position="163"/>
    </location>
</feature>
<name>A0A804ICX4_MUSAM</name>
<feature type="region of interest" description="Disordered" evidence="1">
    <location>
        <begin position="1"/>
        <end position="23"/>
    </location>
</feature>
<feature type="compositionally biased region" description="Basic and acidic residues" evidence="1">
    <location>
        <begin position="88"/>
        <end position="103"/>
    </location>
</feature>
<keyword evidence="4" id="KW-1185">Reference proteome</keyword>
<dbReference type="OMA" id="IQWAMDA"/>
<feature type="region of interest" description="Disordered" evidence="1">
    <location>
        <begin position="118"/>
        <end position="215"/>
    </location>
</feature>